<dbReference type="Pfam" id="PF13643">
    <property type="entry name" value="DUF4145"/>
    <property type="match status" value="1"/>
</dbReference>
<dbReference type="Proteomes" id="UP000007347">
    <property type="component" value="Chromosome"/>
</dbReference>
<sequence>MSEKSRNLPDKKRIYCNSCENETNHILKGEHSSRFYEEDDGRLLYWEDIIYRFWICAGCDQGTLEYCYTMDNMVDQYDNQIYDYTYHPSRKQQHIPLKSFRNLPKKLNGLYKESIDAYNNKLLILCAGGLRALIEGICVDKKISGSNLLKKIDALTSILPKNIVENLHSFRFMGNEALHELNPPNRRNLKLAIEVSEDLMNFLYELDYKASQLKKEQSKKVT</sequence>
<dbReference type="STRING" id="651182.TOL2_C29870"/>
<evidence type="ECO:0000313" key="2">
    <source>
        <dbReference type="EMBL" id="CCK81146.1"/>
    </source>
</evidence>
<dbReference type="OrthoDB" id="6402073at2"/>
<dbReference type="HOGENOM" id="CLU_081512_1_0_7"/>
<dbReference type="AlphaFoldDB" id="K0NID1"/>
<reference evidence="2 3" key="1">
    <citation type="journal article" date="2013" name="Environ. Microbiol.">
        <title>Complete genome, catabolic sub-proteomes and key-metabolites of Desulfobacula toluolica Tol2, a marine, aromatic compound-degrading, sulfate-reducing bacterium.</title>
        <authorList>
            <person name="Wohlbrand L."/>
            <person name="Jacob J.H."/>
            <person name="Kube M."/>
            <person name="Mussmann M."/>
            <person name="Jarling R."/>
            <person name="Beck A."/>
            <person name="Amann R."/>
            <person name="Wilkes H."/>
            <person name="Reinhardt R."/>
            <person name="Rabus R."/>
        </authorList>
    </citation>
    <scope>NUCLEOTIDE SEQUENCE [LARGE SCALE GENOMIC DNA]</scope>
    <source>
        <strain evidence="3">DSM 7467 / Tol2</strain>
    </source>
</reference>
<dbReference type="KEGG" id="dto:TOL2_C29870"/>
<name>K0NID1_DESTT</name>
<gene>
    <name evidence="2" type="ordered locus">TOL2_C29870</name>
</gene>
<keyword evidence="3" id="KW-1185">Reference proteome</keyword>
<organism evidence="2 3">
    <name type="scientific">Desulfobacula toluolica (strain DSM 7467 / Tol2)</name>
    <dbReference type="NCBI Taxonomy" id="651182"/>
    <lineage>
        <taxon>Bacteria</taxon>
        <taxon>Pseudomonadati</taxon>
        <taxon>Thermodesulfobacteriota</taxon>
        <taxon>Desulfobacteria</taxon>
        <taxon>Desulfobacterales</taxon>
        <taxon>Desulfobacteraceae</taxon>
        <taxon>Desulfobacula</taxon>
    </lineage>
</organism>
<evidence type="ECO:0000259" key="1">
    <source>
        <dbReference type="Pfam" id="PF13643"/>
    </source>
</evidence>
<evidence type="ECO:0000313" key="3">
    <source>
        <dbReference type="Proteomes" id="UP000007347"/>
    </source>
</evidence>
<dbReference type="EMBL" id="FO203503">
    <property type="protein sequence ID" value="CCK81146.1"/>
    <property type="molecule type" value="Genomic_DNA"/>
</dbReference>
<dbReference type="RefSeq" id="WP_014958355.1">
    <property type="nucleotide sequence ID" value="NC_018645.1"/>
</dbReference>
<proteinExistence type="predicted"/>
<protein>
    <submittedName>
        <fullName evidence="2">Conserved uncharacterized protein</fullName>
    </submittedName>
</protein>
<accession>K0NID1</accession>
<dbReference type="InterPro" id="IPR025285">
    <property type="entry name" value="DUF4145"/>
</dbReference>
<feature type="domain" description="DUF4145" evidence="1">
    <location>
        <begin position="123"/>
        <end position="196"/>
    </location>
</feature>